<protein>
    <submittedName>
        <fullName evidence="1">Uncharacterized protein</fullName>
    </submittedName>
</protein>
<dbReference type="EMBL" id="JARAWJ010000082">
    <property type="protein sequence ID" value="MDX3044419.1"/>
    <property type="molecule type" value="Genomic_DNA"/>
</dbReference>
<dbReference type="InterPro" id="IPR023606">
    <property type="entry name" value="CoA-Trfase_III_dom_1_sf"/>
</dbReference>
<evidence type="ECO:0000313" key="1">
    <source>
        <dbReference type="EMBL" id="MDX3044419.1"/>
    </source>
</evidence>
<dbReference type="Gene3D" id="3.40.50.10540">
    <property type="entry name" value="Crotonobetainyl-coa:carnitine coa-transferase, domain 1"/>
    <property type="match status" value="1"/>
</dbReference>
<proteinExistence type="predicted"/>
<dbReference type="Proteomes" id="UP001282474">
    <property type="component" value="Unassembled WGS sequence"/>
</dbReference>
<keyword evidence="2" id="KW-1185">Reference proteome</keyword>
<dbReference type="RefSeq" id="WP_193381209.1">
    <property type="nucleotide sequence ID" value="NZ_JABXWF010000017.1"/>
</dbReference>
<sequence length="132" mass="14806">MTEAALNAYGWTGPWKDRRGFDTLVRFSSGLAHATTAWALADPEHRTPVNALGRLVDSGRPRRLPVEALDFAEEPEIRLPLDGPYEDRVHVGRGGTPVRRLRFPVTVEETPLCWERPFEAAGRSAPTWCTVR</sequence>
<name>A0ABU4N7I7_9ACTN</name>
<organism evidence="1 2">
    <name type="scientific">Streptomyces caniscabiei</name>
    <dbReference type="NCBI Taxonomy" id="2746961"/>
    <lineage>
        <taxon>Bacteria</taxon>
        <taxon>Bacillati</taxon>
        <taxon>Actinomycetota</taxon>
        <taxon>Actinomycetes</taxon>
        <taxon>Kitasatosporales</taxon>
        <taxon>Streptomycetaceae</taxon>
        <taxon>Streptomyces</taxon>
    </lineage>
</organism>
<dbReference type="SUPFAM" id="SSF89796">
    <property type="entry name" value="CoA-transferase family III (CaiB/BaiF)"/>
    <property type="match status" value="1"/>
</dbReference>
<gene>
    <name evidence="1" type="ORF">PV383_45770</name>
</gene>
<reference evidence="1 2" key="1">
    <citation type="journal article" date="2023" name="Microb. Genom.">
        <title>Mesoterricola silvestris gen. nov., sp. nov., Mesoterricola sediminis sp. nov., Geothrix oryzae sp. nov., Geothrix edaphica sp. nov., Geothrix rubra sp. nov., and Geothrix limicola sp. nov., six novel members of Acidobacteriota isolated from soils.</title>
        <authorList>
            <person name="Weisberg A.J."/>
            <person name="Pearce E."/>
            <person name="Kramer C.G."/>
            <person name="Chang J.H."/>
            <person name="Clarke C.R."/>
        </authorList>
    </citation>
    <scope>NUCLEOTIDE SEQUENCE [LARGE SCALE GENOMIC DNA]</scope>
    <source>
        <strain evidence="1 2">NE20-4-1</strain>
    </source>
</reference>
<evidence type="ECO:0000313" key="2">
    <source>
        <dbReference type="Proteomes" id="UP001282474"/>
    </source>
</evidence>
<accession>A0ABU4N7I7</accession>
<comment type="caution">
    <text evidence="1">The sequence shown here is derived from an EMBL/GenBank/DDBJ whole genome shotgun (WGS) entry which is preliminary data.</text>
</comment>